<sequence>MQEPFLKLVPTEIILYSLKYLDEESLAQFSITCSELNGIARDNQLWLDHCFQNHLTSAIIKALDLQEELTSGTLNAYDFFYHVLNKNSAALKELLCSIQPRHCSLWFASYEQLSAPRLFSKPLPDYPHNLFLTQEIGKKETPNRNKVKNWVVVDVPYDESMLEQLLKQHMIPYTESLTTKPVTSYTIG</sequence>
<dbReference type="PROSITE" id="PS50181">
    <property type="entry name" value="FBOX"/>
    <property type="match status" value="1"/>
</dbReference>
<dbReference type="Gene3D" id="1.20.1280.50">
    <property type="match status" value="1"/>
</dbReference>
<name>A0A098G6X1_9GAMM</name>
<dbReference type="KEGG" id="lfa:LFA_1843"/>
<dbReference type="STRING" id="1212491.LFA_1843"/>
<accession>A0A098G6X1</accession>
<reference evidence="3" key="1">
    <citation type="submission" date="2014-09" db="EMBL/GenBank/DDBJ databases">
        <authorList>
            <person name="Gomez-Valero L."/>
        </authorList>
    </citation>
    <scope>NUCLEOTIDE SEQUENCE [LARGE SCALE GENOMIC DNA]</scope>
    <source>
        <strain evidence="3">ATCC700992</strain>
    </source>
</reference>
<feature type="domain" description="F-box" evidence="1">
    <location>
        <begin position="3"/>
        <end position="49"/>
    </location>
</feature>
<dbReference type="AlphaFoldDB" id="A0A098G6X1"/>
<evidence type="ECO:0000313" key="2">
    <source>
        <dbReference type="EMBL" id="CEG57240.1"/>
    </source>
</evidence>
<dbReference type="OrthoDB" id="9997652at2"/>
<dbReference type="RefSeq" id="WP_045095772.1">
    <property type="nucleotide sequence ID" value="NZ_LN614827.1"/>
</dbReference>
<organism evidence="2 3">
    <name type="scientific">Legionella fallonii LLAP-10</name>
    <dbReference type="NCBI Taxonomy" id="1212491"/>
    <lineage>
        <taxon>Bacteria</taxon>
        <taxon>Pseudomonadati</taxon>
        <taxon>Pseudomonadota</taxon>
        <taxon>Gammaproteobacteria</taxon>
        <taxon>Legionellales</taxon>
        <taxon>Legionellaceae</taxon>
        <taxon>Legionella</taxon>
    </lineage>
</organism>
<keyword evidence="3" id="KW-1185">Reference proteome</keyword>
<dbReference type="InterPro" id="IPR001810">
    <property type="entry name" value="F-box_dom"/>
</dbReference>
<dbReference type="Proteomes" id="UP000032430">
    <property type="component" value="Chromosome I"/>
</dbReference>
<dbReference type="InterPro" id="IPR036047">
    <property type="entry name" value="F-box-like_dom_sf"/>
</dbReference>
<evidence type="ECO:0000313" key="3">
    <source>
        <dbReference type="Proteomes" id="UP000032430"/>
    </source>
</evidence>
<dbReference type="HOGENOM" id="CLU_1439456_0_0_6"/>
<proteinExistence type="predicted"/>
<protein>
    <recommendedName>
        <fullName evidence="1">F-box domain-containing protein</fullName>
    </recommendedName>
</protein>
<evidence type="ECO:0000259" key="1">
    <source>
        <dbReference type="PROSITE" id="PS50181"/>
    </source>
</evidence>
<dbReference type="SUPFAM" id="SSF81383">
    <property type="entry name" value="F-box domain"/>
    <property type="match status" value="1"/>
</dbReference>
<dbReference type="EMBL" id="LN614827">
    <property type="protein sequence ID" value="CEG57240.1"/>
    <property type="molecule type" value="Genomic_DNA"/>
</dbReference>
<dbReference type="Pfam" id="PF12937">
    <property type="entry name" value="F-box-like"/>
    <property type="match status" value="1"/>
</dbReference>
<gene>
    <name evidence="2" type="ORF">LFA_1843</name>
</gene>